<proteinExistence type="predicted"/>
<dbReference type="KEGG" id="psez:HME7025_02645"/>
<gene>
    <name evidence="1" type="ORF">HME7025_02645</name>
</gene>
<accession>A0A2S2DYK9</accession>
<protein>
    <submittedName>
        <fullName evidence="1">Uncharacterized protein</fullName>
    </submittedName>
</protein>
<dbReference type="AlphaFoldDB" id="A0A2S2DYK9"/>
<dbReference type="EMBL" id="CP029346">
    <property type="protein sequence ID" value="AWL10485.1"/>
    <property type="molecule type" value="Genomic_DNA"/>
</dbReference>
<dbReference type="RefSeq" id="WP_109324804.1">
    <property type="nucleotide sequence ID" value="NZ_CP029346.1"/>
</dbReference>
<reference evidence="2" key="1">
    <citation type="submission" date="2018-05" db="EMBL/GenBank/DDBJ databases">
        <title>Pseudarcicella sp. HME7025 Genome sequencing and assembly.</title>
        <authorList>
            <person name="Kim H."/>
            <person name="Kang H."/>
            <person name="Joh K."/>
        </authorList>
    </citation>
    <scope>NUCLEOTIDE SEQUENCE [LARGE SCALE GENOMIC DNA]</scope>
    <source>
        <strain evidence="2">HME7025</strain>
    </source>
</reference>
<organism evidence="1 2">
    <name type="scientific">Aquirufa nivalisilvae</name>
    <dbReference type="NCBI Taxonomy" id="2516557"/>
    <lineage>
        <taxon>Bacteria</taxon>
        <taxon>Pseudomonadati</taxon>
        <taxon>Bacteroidota</taxon>
        <taxon>Cytophagia</taxon>
        <taxon>Cytophagales</taxon>
        <taxon>Flectobacillaceae</taxon>
        <taxon>Aquirufa</taxon>
    </lineage>
</organism>
<dbReference type="Proteomes" id="UP000245468">
    <property type="component" value="Chromosome"/>
</dbReference>
<name>A0A2S2DYK9_9BACT</name>
<evidence type="ECO:0000313" key="1">
    <source>
        <dbReference type="EMBL" id="AWL10485.1"/>
    </source>
</evidence>
<keyword evidence="2" id="KW-1185">Reference proteome</keyword>
<sequence length="255" mass="29017">MKYTGIYLLCLFLLQAKESYPQDIQASNPTQISGTVGITNNGISIVPSFSLEKPATVFNMSISKGRFSFDPELAFSLEAKPWYSLFWFRYNLSPKLSKFKINVGTHLGLNFVTIPLPGSKDSIQVQKTDRYFVLELFPRYQLSKHLTMGIYYLRSHGLDPATLNALNFVTLYTDISHIQLSKKATLGITPQIYYLNIDGKDGYYLTSEISISWKDFPIIFKSTMNKTFESTVEGSKPFLWNIKLVYPLKGGKIRP</sequence>
<dbReference type="OrthoDB" id="650068at2"/>
<evidence type="ECO:0000313" key="2">
    <source>
        <dbReference type="Proteomes" id="UP000245468"/>
    </source>
</evidence>